<organism evidence="1 2">
    <name type="scientific">Stylosanthes scabra</name>
    <dbReference type="NCBI Taxonomy" id="79078"/>
    <lineage>
        <taxon>Eukaryota</taxon>
        <taxon>Viridiplantae</taxon>
        <taxon>Streptophyta</taxon>
        <taxon>Embryophyta</taxon>
        <taxon>Tracheophyta</taxon>
        <taxon>Spermatophyta</taxon>
        <taxon>Magnoliopsida</taxon>
        <taxon>eudicotyledons</taxon>
        <taxon>Gunneridae</taxon>
        <taxon>Pentapetalae</taxon>
        <taxon>rosids</taxon>
        <taxon>fabids</taxon>
        <taxon>Fabales</taxon>
        <taxon>Fabaceae</taxon>
        <taxon>Papilionoideae</taxon>
        <taxon>50 kb inversion clade</taxon>
        <taxon>dalbergioids sensu lato</taxon>
        <taxon>Dalbergieae</taxon>
        <taxon>Pterocarpus clade</taxon>
        <taxon>Stylosanthes</taxon>
    </lineage>
</organism>
<protein>
    <submittedName>
        <fullName evidence="1">Uncharacterized protein</fullName>
    </submittedName>
</protein>
<evidence type="ECO:0000313" key="1">
    <source>
        <dbReference type="EMBL" id="MED6201001.1"/>
    </source>
</evidence>
<gene>
    <name evidence="1" type="ORF">PIB30_090701</name>
</gene>
<comment type="caution">
    <text evidence="1">The sequence shown here is derived from an EMBL/GenBank/DDBJ whole genome shotgun (WGS) entry which is preliminary data.</text>
</comment>
<feature type="non-terminal residue" evidence="1">
    <location>
        <position position="1"/>
    </location>
</feature>
<reference evidence="1 2" key="1">
    <citation type="journal article" date="2023" name="Plants (Basel)">
        <title>Bridging the Gap: Combining Genomics and Transcriptomics Approaches to Understand Stylosanthes scabra, an Orphan Legume from the Brazilian Caatinga.</title>
        <authorList>
            <person name="Ferreira-Neto J.R.C."/>
            <person name="da Silva M.D."/>
            <person name="Binneck E."/>
            <person name="de Melo N.F."/>
            <person name="da Silva R.H."/>
            <person name="de Melo A.L.T.M."/>
            <person name="Pandolfi V."/>
            <person name="Bustamante F.O."/>
            <person name="Brasileiro-Vidal A.C."/>
            <person name="Benko-Iseppon A.M."/>
        </authorList>
    </citation>
    <scope>NUCLEOTIDE SEQUENCE [LARGE SCALE GENOMIC DNA]</scope>
    <source>
        <tissue evidence="1">Leaves</tissue>
    </source>
</reference>
<evidence type="ECO:0000313" key="2">
    <source>
        <dbReference type="Proteomes" id="UP001341840"/>
    </source>
</evidence>
<name>A0ABU6XTQ2_9FABA</name>
<dbReference type="Proteomes" id="UP001341840">
    <property type="component" value="Unassembled WGS sequence"/>
</dbReference>
<keyword evidence="2" id="KW-1185">Reference proteome</keyword>
<dbReference type="EMBL" id="JASCZI010213216">
    <property type="protein sequence ID" value="MED6201001.1"/>
    <property type="molecule type" value="Genomic_DNA"/>
</dbReference>
<sequence length="114" mass="12808">ALHYPCTHALAACANARIDWTHYVDGVYRMESVFQVYRTEFNQMPDEEMWPHTDGLRIGQTHTRGGTLRVDQSPQGCGMRWTRSSQGPESGAAYVGLLDTLGAIVLSLLLDHRF</sequence>
<accession>A0ABU6XTQ2</accession>
<proteinExistence type="predicted"/>